<keyword evidence="1" id="KW-0812">Transmembrane</keyword>
<sequence>MAANVGGIDKILRIVAGAGLIGATVAGILPAWGYIGIVPLATGLMGWCPAYSLLGIKTCPANK</sequence>
<dbReference type="Pfam" id="PF11127">
    <property type="entry name" value="YgaP-like_TM"/>
    <property type="match status" value="1"/>
</dbReference>
<evidence type="ECO:0000259" key="2">
    <source>
        <dbReference type="Pfam" id="PF11127"/>
    </source>
</evidence>
<accession>A0ABS9K5U9</accession>
<dbReference type="InterPro" id="IPR021309">
    <property type="entry name" value="YgaP-like_TM"/>
</dbReference>
<comment type="caution">
    <text evidence="3">The sequence shown here is derived from an EMBL/GenBank/DDBJ whole genome shotgun (WGS) entry which is preliminary data.</text>
</comment>
<reference evidence="3" key="1">
    <citation type="submission" date="2022-01" db="EMBL/GenBank/DDBJ databases">
        <authorList>
            <person name="Jo J.-H."/>
            <person name="Im W.-T."/>
        </authorList>
    </citation>
    <scope>NUCLEOTIDE SEQUENCE</scope>
    <source>
        <strain evidence="3">XY25</strain>
    </source>
</reference>
<protein>
    <submittedName>
        <fullName evidence="3">DUF2892 domain-containing protein</fullName>
    </submittedName>
</protein>
<organism evidence="3 4">
    <name type="scientific">Dechloromonas hankyongensis</name>
    <dbReference type="NCBI Taxonomy" id="2908002"/>
    <lineage>
        <taxon>Bacteria</taxon>
        <taxon>Pseudomonadati</taxon>
        <taxon>Pseudomonadota</taxon>
        <taxon>Betaproteobacteria</taxon>
        <taxon>Rhodocyclales</taxon>
        <taxon>Azonexaceae</taxon>
        <taxon>Dechloromonas</taxon>
    </lineage>
</organism>
<evidence type="ECO:0000256" key="1">
    <source>
        <dbReference type="SAM" id="Phobius"/>
    </source>
</evidence>
<keyword evidence="4" id="KW-1185">Reference proteome</keyword>
<dbReference type="RefSeq" id="WP_275711908.1">
    <property type="nucleotide sequence ID" value="NZ_JAKLTN010000003.1"/>
</dbReference>
<feature type="transmembrane region" description="Helical" evidence="1">
    <location>
        <begin position="12"/>
        <end position="35"/>
    </location>
</feature>
<name>A0ABS9K5U9_9RHOO</name>
<gene>
    <name evidence="3" type="ORF">LZ012_16170</name>
</gene>
<dbReference type="EMBL" id="JAKLTN010000003">
    <property type="protein sequence ID" value="MCG2578533.1"/>
    <property type="molecule type" value="Genomic_DNA"/>
</dbReference>
<feature type="domain" description="Inner membrane protein YgaP-like transmembrane" evidence="2">
    <location>
        <begin position="1"/>
        <end position="61"/>
    </location>
</feature>
<proteinExistence type="predicted"/>
<dbReference type="Proteomes" id="UP001165384">
    <property type="component" value="Unassembled WGS sequence"/>
</dbReference>
<keyword evidence="1" id="KW-0472">Membrane</keyword>
<evidence type="ECO:0000313" key="4">
    <source>
        <dbReference type="Proteomes" id="UP001165384"/>
    </source>
</evidence>
<keyword evidence="1" id="KW-1133">Transmembrane helix</keyword>
<evidence type="ECO:0000313" key="3">
    <source>
        <dbReference type="EMBL" id="MCG2578533.1"/>
    </source>
</evidence>